<reference evidence="2" key="1">
    <citation type="submission" date="2014-09" db="EMBL/GenBank/DDBJ databases">
        <authorList>
            <person name="Magalhaes I.L.F."/>
            <person name="Oliveira U."/>
            <person name="Santos F.R."/>
            <person name="Vidigal T.H.D.A."/>
            <person name="Brescovit A.D."/>
            <person name="Santos A.J."/>
        </authorList>
    </citation>
    <scope>NUCLEOTIDE SEQUENCE</scope>
    <source>
        <tissue evidence="2">Shoot tissue taken approximately 20 cm above the soil surface</tissue>
    </source>
</reference>
<feature type="transmembrane region" description="Helical" evidence="1">
    <location>
        <begin position="46"/>
        <end position="66"/>
    </location>
</feature>
<protein>
    <submittedName>
        <fullName evidence="2">Uncharacterized protein</fullName>
    </submittedName>
</protein>
<reference evidence="2" key="2">
    <citation type="journal article" date="2015" name="Data Brief">
        <title>Shoot transcriptome of the giant reed, Arundo donax.</title>
        <authorList>
            <person name="Barrero R.A."/>
            <person name="Guerrero F.D."/>
            <person name="Moolhuijzen P."/>
            <person name="Goolsby J.A."/>
            <person name="Tidwell J."/>
            <person name="Bellgard S.E."/>
            <person name="Bellgard M.I."/>
        </authorList>
    </citation>
    <scope>NUCLEOTIDE SEQUENCE</scope>
    <source>
        <tissue evidence="2">Shoot tissue taken approximately 20 cm above the soil surface</tissue>
    </source>
</reference>
<evidence type="ECO:0000313" key="2">
    <source>
        <dbReference type="EMBL" id="JAD84633.1"/>
    </source>
</evidence>
<dbReference type="EMBL" id="GBRH01213262">
    <property type="protein sequence ID" value="JAD84633.1"/>
    <property type="molecule type" value="Transcribed_RNA"/>
</dbReference>
<keyword evidence="1" id="KW-0812">Transmembrane</keyword>
<feature type="transmembrane region" description="Helical" evidence="1">
    <location>
        <begin position="7"/>
        <end position="26"/>
    </location>
</feature>
<evidence type="ECO:0000256" key="1">
    <source>
        <dbReference type="SAM" id="Phobius"/>
    </source>
</evidence>
<name>A0A0A9DD91_ARUDO</name>
<organism evidence="2">
    <name type="scientific">Arundo donax</name>
    <name type="common">Giant reed</name>
    <name type="synonym">Donax arundinaceus</name>
    <dbReference type="NCBI Taxonomy" id="35708"/>
    <lineage>
        <taxon>Eukaryota</taxon>
        <taxon>Viridiplantae</taxon>
        <taxon>Streptophyta</taxon>
        <taxon>Embryophyta</taxon>
        <taxon>Tracheophyta</taxon>
        <taxon>Spermatophyta</taxon>
        <taxon>Magnoliopsida</taxon>
        <taxon>Liliopsida</taxon>
        <taxon>Poales</taxon>
        <taxon>Poaceae</taxon>
        <taxon>PACMAD clade</taxon>
        <taxon>Arundinoideae</taxon>
        <taxon>Arundineae</taxon>
        <taxon>Arundo</taxon>
    </lineage>
</organism>
<keyword evidence="1" id="KW-1133">Transmembrane helix</keyword>
<keyword evidence="1" id="KW-0472">Membrane</keyword>
<proteinExistence type="predicted"/>
<accession>A0A0A9DD91</accession>
<sequence>MFSLLDAHCSLTFTRATSAFFLLYASRRFLSNSSFSSMEICAYRSLAIRLLCSLGSILYGPFVLVVSNRSLNGLRPPASFKDAIYEKDHQ</sequence>
<dbReference type="AlphaFoldDB" id="A0A0A9DD91"/>